<protein>
    <recommendedName>
        <fullName evidence="15">G-protein coupled receptors family 1 profile domain-containing protein</fullName>
    </recommendedName>
</protein>
<accession>A0A643BUA7</accession>
<keyword evidence="9 14" id="KW-0472">Membrane</keyword>
<evidence type="ECO:0000256" key="4">
    <source>
        <dbReference type="ARBA" id="ARBA00022606"/>
    </source>
</evidence>
<dbReference type="GO" id="GO:0004930">
    <property type="term" value="F:G protein-coupled receptor activity"/>
    <property type="evidence" value="ECO:0007669"/>
    <property type="project" value="UniProtKB-KW"/>
</dbReference>
<organism evidence="16 17">
    <name type="scientific">Balaenoptera physalus</name>
    <name type="common">Fin whale</name>
    <name type="synonym">Balaena physalus</name>
    <dbReference type="NCBI Taxonomy" id="9770"/>
    <lineage>
        <taxon>Eukaryota</taxon>
        <taxon>Metazoa</taxon>
        <taxon>Chordata</taxon>
        <taxon>Craniata</taxon>
        <taxon>Vertebrata</taxon>
        <taxon>Euteleostomi</taxon>
        <taxon>Mammalia</taxon>
        <taxon>Eutheria</taxon>
        <taxon>Laurasiatheria</taxon>
        <taxon>Artiodactyla</taxon>
        <taxon>Whippomorpha</taxon>
        <taxon>Cetacea</taxon>
        <taxon>Mysticeti</taxon>
        <taxon>Balaenopteridae</taxon>
        <taxon>Balaenoptera</taxon>
    </lineage>
</organism>
<feature type="transmembrane region" description="Helical" evidence="14">
    <location>
        <begin position="167"/>
        <end position="186"/>
    </location>
</feature>
<dbReference type="InterPro" id="IPR000725">
    <property type="entry name" value="Olfact_rcpt"/>
</dbReference>
<evidence type="ECO:0000256" key="11">
    <source>
        <dbReference type="ARBA" id="ARBA00023170"/>
    </source>
</evidence>
<keyword evidence="6" id="KW-0552">Olfaction</keyword>
<dbReference type="PANTHER" id="PTHR24242">
    <property type="entry name" value="G-PROTEIN COUPLED RECEPTOR"/>
    <property type="match status" value="1"/>
</dbReference>
<sequence>MNSYFYLLLLIYLFIITGTLMVFFFIKLDSHLHTPMYFFISVLSFLEIWYTITIIHKILSNQVSEQKTISLTKCLLHMHLFYSLVISELYKLTTMATDRYLAICNPFYYPTIITSQSYTQLTVLEIVHAVEIIMVILLVVLGYVCIIAVILHYLLCWLKPKAFSTCASHLAIFLIFFWKCSLYIPWPLAHSLQYYGHPLTQLSSLRSKEIKEAIKVHTCQSTIK</sequence>
<feature type="domain" description="G-protein coupled receptors family 1 profile" evidence="15">
    <location>
        <begin position="18"/>
        <end position="224"/>
    </location>
</feature>
<comment type="caution">
    <text evidence="16">The sequence shown here is derived from an EMBL/GenBank/DDBJ whole genome shotgun (WGS) entry which is preliminary data.</text>
</comment>
<dbReference type="InterPro" id="IPR050939">
    <property type="entry name" value="Olfactory_GPCR1"/>
</dbReference>
<proteinExistence type="predicted"/>
<keyword evidence="3" id="KW-1003">Cell membrane</keyword>
<keyword evidence="12" id="KW-0325">Glycoprotein</keyword>
<dbReference type="Pfam" id="PF13853">
    <property type="entry name" value="7tm_4"/>
    <property type="match status" value="1"/>
</dbReference>
<feature type="transmembrane region" description="Helical" evidence="14">
    <location>
        <begin position="7"/>
        <end position="26"/>
    </location>
</feature>
<keyword evidence="8" id="KW-0297">G-protein coupled receptor</keyword>
<evidence type="ECO:0000256" key="6">
    <source>
        <dbReference type="ARBA" id="ARBA00022725"/>
    </source>
</evidence>
<name>A0A643BUA7_BALPH</name>
<evidence type="ECO:0000256" key="5">
    <source>
        <dbReference type="ARBA" id="ARBA00022692"/>
    </source>
</evidence>
<reference evidence="16 17" key="1">
    <citation type="journal article" date="2019" name="PLoS ONE">
        <title>Genomic analyses reveal an absence of contemporary introgressive admixture between fin whales and blue whales, despite known hybrids.</title>
        <authorList>
            <person name="Westbury M.V."/>
            <person name="Petersen B."/>
            <person name="Lorenzen E.D."/>
        </authorList>
    </citation>
    <scope>NUCLEOTIDE SEQUENCE [LARGE SCALE GENOMIC DNA]</scope>
    <source>
        <strain evidence="16">FinWhale-01</strain>
    </source>
</reference>
<dbReference type="SUPFAM" id="SSF81321">
    <property type="entry name" value="Family A G protein-coupled receptor-like"/>
    <property type="match status" value="1"/>
</dbReference>
<dbReference type="Gene3D" id="1.20.1070.10">
    <property type="entry name" value="Rhodopsin 7-helix transmembrane proteins"/>
    <property type="match status" value="1"/>
</dbReference>
<evidence type="ECO:0000256" key="3">
    <source>
        <dbReference type="ARBA" id="ARBA00022475"/>
    </source>
</evidence>
<evidence type="ECO:0000256" key="7">
    <source>
        <dbReference type="ARBA" id="ARBA00022989"/>
    </source>
</evidence>
<dbReference type="GO" id="GO:0005886">
    <property type="term" value="C:plasma membrane"/>
    <property type="evidence" value="ECO:0007669"/>
    <property type="project" value="UniProtKB-SubCell"/>
</dbReference>
<evidence type="ECO:0000256" key="2">
    <source>
        <dbReference type="ARBA" id="ARBA00004651"/>
    </source>
</evidence>
<feature type="transmembrane region" description="Helical" evidence="14">
    <location>
        <begin position="132"/>
        <end position="155"/>
    </location>
</feature>
<dbReference type="EMBL" id="SGJD01004487">
    <property type="protein sequence ID" value="KAB0391517.1"/>
    <property type="molecule type" value="Genomic_DNA"/>
</dbReference>
<evidence type="ECO:0000256" key="10">
    <source>
        <dbReference type="ARBA" id="ARBA00023157"/>
    </source>
</evidence>
<evidence type="ECO:0000313" key="17">
    <source>
        <dbReference type="Proteomes" id="UP000437017"/>
    </source>
</evidence>
<dbReference type="InterPro" id="IPR000276">
    <property type="entry name" value="GPCR_Rhodpsn"/>
</dbReference>
<dbReference type="AlphaFoldDB" id="A0A643BUA7"/>
<feature type="transmembrane region" description="Helical" evidence="14">
    <location>
        <begin position="38"/>
        <end position="59"/>
    </location>
</feature>
<keyword evidence="4" id="KW-0716">Sensory transduction</keyword>
<evidence type="ECO:0000256" key="9">
    <source>
        <dbReference type="ARBA" id="ARBA00023136"/>
    </source>
</evidence>
<keyword evidence="10" id="KW-1015">Disulfide bond</keyword>
<keyword evidence="13" id="KW-0807">Transducer</keyword>
<evidence type="ECO:0000256" key="13">
    <source>
        <dbReference type="ARBA" id="ARBA00023224"/>
    </source>
</evidence>
<evidence type="ECO:0000256" key="14">
    <source>
        <dbReference type="SAM" id="Phobius"/>
    </source>
</evidence>
<dbReference type="InterPro" id="IPR017452">
    <property type="entry name" value="GPCR_Rhodpsn_7TM"/>
</dbReference>
<dbReference type="OrthoDB" id="6147321at2759"/>
<dbReference type="GO" id="GO:0004984">
    <property type="term" value="F:olfactory receptor activity"/>
    <property type="evidence" value="ECO:0007669"/>
    <property type="project" value="InterPro"/>
</dbReference>
<dbReference type="PROSITE" id="PS50262">
    <property type="entry name" value="G_PROTEIN_RECEP_F1_2"/>
    <property type="match status" value="1"/>
</dbReference>
<gene>
    <name evidence="16" type="ORF">E2I00_010507</name>
</gene>
<evidence type="ECO:0000256" key="12">
    <source>
        <dbReference type="ARBA" id="ARBA00023180"/>
    </source>
</evidence>
<dbReference type="PANTHER" id="PTHR24242:SF402">
    <property type="entry name" value="OLFACTORY RECEPTOR"/>
    <property type="match status" value="1"/>
</dbReference>
<comment type="function">
    <text evidence="1">Putative odorant or sperm cell receptor.</text>
</comment>
<evidence type="ECO:0000256" key="8">
    <source>
        <dbReference type="ARBA" id="ARBA00023040"/>
    </source>
</evidence>
<comment type="subcellular location">
    <subcellularLocation>
        <location evidence="2">Cell membrane</location>
        <topology evidence="2">Multi-pass membrane protein</topology>
    </subcellularLocation>
</comment>
<dbReference type="PROSITE" id="PS00237">
    <property type="entry name" value="G_PROTEIN_RECEP_F1_1"/>
    <property type="match status" value="1"/>
</dbReference>
<evidence type="ECO:0000313" key="16">
    <source>
        <dbReference type="EMBL" id="KAB0391517.1"/>
    </source>
</evidence>
<evidence type="ECO:0000256" key="1">
    <source>
        <dbReference type="ARBA" id="ARBA00003929"/>
    </source>
</evidence>
<keyword evidence="11" id="KW-0675">Receptor</keyword>
<keyword evidence="7 14" id="KW-1133">Transmembrane helix</keyword>
<keyword evidence="5 14" id="KW-0812">Transmembrane</keyword>
<dbReference type="Proteomes" id="UP000437017">
    <property type="component" value="Unassembled WGS sequence"/>
</dbReference>
<evidence type="ECO:0000259" key="15">
    <source>
        <dbReference type="PROSITE" id="PS50262"/>
    </source>
</evidence>
<keyword evidence="17" id="KW-1185">Reference proteome</keyword>